<dbReference type="OrthoDB" id="10670765at2759"/>
<dbReference type="Proteomes" id="UP000179807">
    <property type="component" value="Unassembled WGS sequence"/>
</dbReference>
<dbReference type="RefSeq" id="XP_068359773.1">
    <property type="nucleotide sequence ID" value="XM_068504231.1"/>
</dbReference>
<dbReference type="AlphaFoldDB" id="A0A1J4KB01"/>
<feature type="region of interest" description="Disordered" evidence="1">
    <location>
        <begin position="383"/>
        <end position="420"/>
    </location>
</feature>
<accession>A0A1J4KB01</accession>
<evidence type="ECO:0000313" key="3">
    <source>
        <dbReference type="Proteomes" id="UP000179807"/>
    </source>
</evidence>
<protein>
    <submittedName>
        <fullName evidence="2">Uncharacterized protein</fullName>
    </submittedName>
</protein>
<feature type="compositionally biased region" description="Polar residues" evidence="1">
    <location>
        <begin position="408"/>
        <end position="420"/>
    </location>
</feature>
<gene>
    <name evidence="2" type="ORF">TRFO_25244</name>
</gene>
<evidence type="ECO:0000313" key="2">
    <source>
        <dbReference type="EMBL" id="OHT06637.1"/>
    </source>
</evidence>
<dbReference type="GeneID" id="94838935"/>
<keyword evidence="3" id="KW-1185">Reference proteome</keyword>
<sequence>MDEKAAYNFYRSYVPTNMSDLIKKSNTSIENQRQEIIVRQRLINNFELQYTNYPEFAPTKQELTNFVFNQKILNPDEIASDIVQNSSLLIPQIYSDLDSFSNAVLKAPRTSLTKKEFQYIVNAVIPMVFGYFSSEEYVEIAAMFYTHIIGKTKPKKACKIVTPFFRGLPTFRYIEHVMTRFVIKFGSEINLNEIAISKLTYENISNQFFEFLNSALSLIPSTHILLINIMKDIGWTIGMVSYFFFQQFFIFGAERWIESSPYTNHKDMFVKILKNILEPAKMNNTISLLLQTSSKYEVPYLYQPFSHKYLNLLVSSHEIKYVTKLLKSVDRLTFDYKYTVPDDILYSPYWVRVYPSFERFDMTFGNVIFNNFTPYFHKHPKSTTRSSSSSSSSEHHASSENQASSENPYTSELSPEDSLVNSHNDEISLTQKAPFKIDFEKERIFGLIESNITIQGDTVIDMLQSDKYKNVVDDDFYNYAQHKSLEKLKSIAKRFELFLYQQIFVNVLTDFNDLSANHYNMTFGLVANCQTFEFLTPKLTQTSYLVQIQPYLVELFKQYSNKFMELSNLWSKYSEAKKGTPITTAYHGLSKRRKCIFWESVEQLRNLTTIPYFLRFDLLNESLRKIEMISTKRMEYLMNALIVTENYRILTTFSLFSTCLMKSDSFRTIVSDEFINLWTSFESTFLQTLTHSEDFGLANLFIQLQTILDEEMKKIEQYENNFYKNESLT</sequence>
<reference evidence="2" key="1">
    <citation type="submission" date="2016-10" db="EMBL/GenBank/DDBJ databases">
        <authorList>
            <person name="Benchimol M."/>
            <person name="Almeida L.G."/>
            <person name="Vasconcelos A.T."/>
            <person name="Perreira-Neves A."/>
            <person name="Rosa I.A."/>
            <person name="Tasca T."/>
            <person name="Bogo M.R."/>
            <person name="de Souza W."/>
        </authorList>
    </citation>
    <scope>NUCLEOTIDE SEQUENCE [LARGE SCALE GENOMIC DNA]</scope>
    <source>
        <strain evidence="2">K</strain>
    </source>
</reference>
<comment type="caution">
    <text evidence="2">The sequence shown here is derived from an EMBL/GenBank/DDBJ whole genome shotgun (WGS) entry which is preliminary data.</text>
</comment>
<evidence type="ECO:0000256" key="1">
    <source>
        <dbReference type="SAM" id="MobiDB-lite"/>
    </source>
</evidence>
<name>A0A1J4KB01_9EUKA</name>
<dbReference type="VEuPathDB" id="TrichDB:TRFO_25244"/>
<organism evidence="2 3">
    <name type="scientific">Tritrichomonas foetus</name>
    <dbReference type="NCBI Taxonomy" id="1144522"/>
    <lineage>
        <taxon>Eukaryota</taxon>
        <taxon>Metamonada</taxon>
        <taxon>Parabasalia</taxon>
        <taxon>Tritrichomonadida</taxon>
        <taxon>Tritrichomonadidae</taxon>
        <taxon>Tritrichomonas</taxon>
    </lineage>
</organism>
<proteinExistence type="predicted"/>
<dbReference type="EMBL" id="MLAK01000719">
    <property type="protein sequence ID" value="OHT06637.1"/>
    <property type="molecule type" value="Genomic_DNA"/>
</dbReference>